<dbReference type="InterPro" id="IPR012296">
    <property type="entry name" value="Nuclease_put_TT1808"/>
</dbReference>
<comment type="caution">
    <text evidence="2">The sequence shown here is derived from an EMBL/GenBank/DDBJ whole genome shotgun (WGS) entry which is preliminary data.</text>
</comment>
<keyword evidence="2" id="KW-0255">Endonuclease</keyword>
<dbReference type="RefSeq" id="WP_357781672.1">
    <property type="nucleotide sequence ID" value="NZ_JBFAKC010000003.1"/>
</dbReference>
<proteinExistence type="predicted"/>
<dbReference type="SUPFAM" id="SSF52980">
    <property type="entry name" value="Restriction endonuclease-like"/>
    <property type="match status" value="1"/>
</dbReference>
<dbReference type="InterPro" id="IPR008538">
    <property type="entry name" value="Uma2"/>
</dbReference>
<dbReference type="CDD" id="cd06260">
    <property type="entry name" value="DUF820-like"/>
    <property type="match status" value="1"/>
</dbReference>
<evidence type="ECO:0000313" key="2">
    <source>
        <dbReference type="EMBL" id="MEV0707371.1"/>
    </source>
</evidence>
<protein>
    <submittedName>
        <fullName evidence="2">Uma2 family endonuclease</fullName>
    </submittedName>
</protein>
<dbReference type="EMBL" id="JBFAKC010000003">
    <property type="protein sequence ID" value="MEV0707371.1"/>
    <property type="molecule type" value="Genomic_DNA"/>
</dbReference>
<dbReference type="GO" id="GO:0004519">
    <property type="term" value="F:endonuclease activity"/>
    <property type="evidence" value="ECO:0007669"/>
    <property type="project" value="UniProtKB-KW"/>
</dbReference>
<dbReference type="Pfam" id="PF05685">
    <property type="entry name" value="Uma2"/>
    <property type="match status" value="1"/>
</dbReference>
<keyword evidence="2" id="KW-0378">Hydrolase</keyword>
<dbReference type="Gene3D" id="3.90.1570.10">
    <property type="entry name" value="tt1808, chain A"/>
    <property type="match status" value="1"/>
</dbReference>
<feature type="domain" description="Putative restriction endonuclease" evidence="1">
    <location>
        <begin position="3"/>
        <end position="139"/>
    </location>
</feature>
<gene>
    <name evidence="2" type="ORF">AB0I48_07390</name>
</gene>
<dbReference type="Proteomes" id="UP001551695">
    <property type="component" value="Unassembled WGS sequence"/>
</dbReference>
<keyword evidence="3" id="KW-1185">Reference proteome</keyword>
<keyword evidence="2" id="KW-0540">Nuclease</keyword>
<sequence length="202" mass="22783">MTWEELEKLPEEIAAQIELWDGRVVWLRRGPGEHQMAMRRLTHEIERCARDEMLSHPQQCWRVNLETNVFFGYTGKSDFVTPDFMMHRCLPPGADVRAADTVLVGEVLSPSNTPADIEAKKARYAGGGIPSYWEVDLRQDLTGIGALRVYVLEIGHAELPPGVRPLRNANYLLAGEWTPDAAAGVSFPYPFSINFPWSTLVF</sequence>
<dbReference type="InterPro" id="IPR011335">
    <property type="entry name" value="Restrct_endonuc-II-like"/>
</dbReference>
<reference evidence="2 3" key="1">
    <citation type="submission" date="2024-06" db="EMBL/GenBank/DDBJ databases">
        <title>The Natural Products Discovery Center: Release of the First 8490 Sequenced Strains for Exploring Actinobacteria Biosynthetic Diversity.</title>
        <authorList>
            <person name="Kalkreuter E."/>
            <person name="Kautsar S.A."/>
            <person name="Yang D."/>
            <person name="Bader C.D."/>
            <person name="Teijaro C.N."/>
            <person name="Fluegel L."/>
            <person name="Davis C.M."/>
            <person name="Simpson J.R."/>
            <person name="Lauterbach L."/>
            <person name="Steele A.D."/>
            <person name="Gui C."/>
            <person name="Meng S."/>
            <person name="Li G."/>
            <person name="Viehrig K."/>
            <person name="Ye F."/>
            <person name="Su P."/>
            <person name="Kiefer A.F."/>
            <person name="Nichols A."/>
            <person name="Cepeda A.J."/>
            <person name="Yan W."/>
            <person name="Fan B."/>
            <person name="Jiang Y."/>
            <person name="Adhikari A."/>
            <person name="Zheng C.-J."/>
            <person name="Schuster L."/>
            <person name="Cowan T.M."/>
            <person name="Smanski M.J."/>
            <person name="Chevrette M.G."/>
            <person name="De Carvalho L.P.S."/>
            <person name="Shen B."/>
        </authorList>
    </citation>
    <scope>NUCLEOTIDE SEQUENCE [LARGE SCALE GENOMIC DNA]</scope>
    <source>
        <strain evidence="2 3">NPDC050403</strain>
    </source>
</reference>
<accession>A0ABV3FQB7</accession>
<evidence type="ECO:0000313" key="3">
    <source>
        <dbReference type="Proteomes" id="UP001551695"/>
    </source>
</evidence>
<name>A0ABV3FQB7_9NOCA</name>
<evidence type="ECO:0000259" key="1">
    <source>
        <dbReference type="Pfam" id="PF05685"/>
    </source>
</evidence>
<organism evidence="2 3">
    <name type="scientific">Nocardia aurea</name>
    <dbReference type="NCBI Taxonomy" id="2144174"/>
    <lineage>
        <taxon>Bacteria</taxon>
        <taxon>Bacillati</taxon>
        <taxon>Actinomycetota</taxon>
        <taxon>Actinomycetes</taxon>
        <taxon>Mycobacteriales</taxon>
        <taxon>Nocardiaceae</taxon>
        <taxon>Nocardia</taxon>
    </lineage>
</organism>